<evidence type="ECO:0000256" key="8">
    <source>
        <dbReference type="ARBA" id="ARBA00068121"/>
    </source>
</evidence>
<dbReference type="GO" id="GO:0051015">
    <property type="term" value="F:actin filament binding"/>
    <property type="evidence" value="ECO:0007669"/>
    <property type="project" value="TreeGrafter"/>
</dbReference>
<evidence type="ECO:0000256" key="3">
    <source>
        <dbReference type="ARBA" id="ARBA00023203"/>
    </source>
</evidence>
<keyword evidence="11" id="KW-1185">Reference proteome</keyword>
<comment type="function">
    <text evidence="6">Binds to F-actin in a calcium-independent manner. Has no direct effect on actin depolymerization. Acts as a chaperone for ALOX5 (5LO), influencing both its stability and activity in leukotrienes synthesis.</text>
</comment>
<dbReference type="GO" id="GO:0030833">
    <property type="term" value="P:regulation of actin filament polymerization"/>
    <property type="evidence" value="ECO:0007669"/>
    <property type="project" value="TreeGrafter"/>
</dbReference>
<dbReference type="CDD" id="cd11282">
    <property type="entry name" value="ADF_coactosin_like"/>
    <property type="match status" value="1"/>
</dbReference>
<keyword evidence="2" id="KW-0963">Cytoplasm</keyword>
<dbReference type="Gene3D" id="3.40.20.10">
    <property type="entry name" value="Severin"/>
    <property type="match status" value="1"/>
</dbReference>
<dbReference type="AlphaFoldDB" id="V3ZKA6"/>
<dbReference type="SUPFAM" id="SSF55753">
    <property type="entry name" value="Actin depolymerizing proteins"/>
    <property type="match status" value="1"/>
</dbReference>
<dbReference type="GO" id="GO:0030427">
    <property type="term" value="C:site of polarized growth"/>
    <property type="evidence" value="ECO:0007669"/>
    <property type="project" value="TreeGrafter"/>
</dbReference>
<evidence type="ECO:0000256" key="2">
    <source>
        <dbReference type="ARBA" id="ARBA00022490"/>
    </source>
</evidence>
<evidence type="ECO:0000256" key="4">
    <source>
        <dbReference type="ARBA" id="ARBA00023212"/>
    </source>
</evidence>
<accession>V3ZKA6</accession>
<dbReference type="PANTHER" id="PTHR10829">
    <property type="entry name" value="CORTACTIN AND DREBRIN"/>
    <property type="match status" value="1"/>
</dbReference>
<feature type="domain" description="ADF-H" evidence="9">
    <location>
        <begin position="1"/>
        <end position="129"/>
    </location>
</feature>
<comment type="subcellular location">
    <subcellularLocation>
        <location evidence="1">Cytoplasm</location>
        <location evidence="1">Cytoskeleton</location>
    </subcellularLocation>
</comment>
<dbReference type="InterPro" id="IPR002108">
    <property type="entry name" value="ADF-H"/>
</dbReference>
<dbReference type="Proteomes" id="UP000030746">
    <property type="component" value="Unassembled WGS sequence"/>
</dbReference>
<dbReference type="InterPro" id="IPR029006">
    <property type="entry name" value="ADF-H/Gelsolin-like_dom_sf"/>
</dbReference>
<comment type="subunit">
    <text evidence="7">Interacts with 5-lipoxygenase (ALOX5/5LO) in a calcium-independent manner. Binds to F-actin with a stoichiometry of 1:2.</text>
</comment>
<name>V3ZKA6_LOTGI</name>
<protein>
    <recommendedName>
        <fullName evidence="8">Coactosin-like protein</fullName>
    </recommendedName>
</protein>
<dbReference type="GO" id="GO:0030864">
    <property type="term" value="C:cortical actin cytoskeleton"/>
    <property type="evidence" value="ECO:0007669"/>
    <property type="project" value="TreeGrafter"/>
</dbReference>
<evidence type="ECO:0000256" key="6">
    <source>
        <dbReference type="ARBA" id="ARBA00058385"/>
    </source>
</evidence>
<dbReference type="RefSeq" id="XP_009066602.1">
    <property type="nucleotide sequence ID" value="XM_009068354.1"/>
</dbReference>
<organism evidence="10 11">
    <name type="scientific">Lottia gigantea</name>
    <name type="common">Giant owl limpet</name>
    <dbReference type="NCBI Taxonomy" id="225164"/>
    <lineage>
        <taxon>Eukaryota</taxon>
        <taxon>Metazoa</taxon>
        <taxon>Spiralia</taxon>
        <taxon>Lophotrochozoa</taxon>
        <taxon>Mollusca</taxon>
        <taxon>Gastropoda</taxon>
        <taxon>Patellogastropoda</taxon>
        <taxon>Lottioidea</taxon>
        <taxon>Lottiidae</taxon>
        <taxon>Lottia</taxon>
    </lineage>
</organism>
<evidence type="ECO:0000256" key="7">
    <source>
        <dbReference type="ARBA" id="ARBA00062335"/>
    </source>
</evidence>
<dbReference type="HOGENOM" id="CLU_129657_1_0_1"/>
<evidence type="ECO:0000256" key="1">
    <source>
        <dbReference type="ARBA" id="ARBA00004245"/>
    </source>
</evidence>
<evidence type="ECO:0000259" key="9">
    <source>
        <dbReference type="PROSITE" id="PS51263"/>
    </source>
</evidence>
<dbReference type="GO" id="GO:0005884">
    <property type="term" value="C:actin filament"/>
    <property type="evidence" value="ECO:0007669"/>
    <property type="project" value="TreeGrafter"/>
</dbReference>
<dbReference type="EMBL" id="KB203854">
    <property type="protein sequence ID" value="ESO82810.1"/>
    <property type="molecule type" value="Genomic_DNA"/>
</dbReference>
<dbReference type="GeneID" id="20245593"/>
<dbReference type="FunFam" id="3.40.20.10:FF:000018">
    <property type="entry name" value="Coactosin-like 1"/>
    <property type="match status" value="1"/>
</dbReference>
<dbReference type="KEGG" id="lgi:LOTGIDRAFT_203293"/>
<dbReference type="OrthoDB" id="20822at2759"/>
<dbReference type="Pfam" id="PF00241">
    <property type="entry name" value="Cofilin_ADF"/>
    <property type="match status" value="1"/>
</dbReference>
<dbReference type="CTD" id="20245593"/>
<dbReference type="PROSITE" id="PS51263">
    <property type="entry name" value="ADF_H"/>
    <property type="match status" value="1"/>
</dbReference>
<evidence type="ECO:0000256" key="5">
    <source>
        <dbReference type="ARBA" id="ARBA00038052"/>
    </source>
</evidence>
<dbReference type="OMA" id="WIGPNCK"/>
<keyword evidence="3" id="KW-0009">Actin-binding</keyword>
<dbReference type="STRING" id="225164.V3ZKA6"/>
<comment type="similarity">
    <text evidence="5">Belongs to the actin-binding proteins ADF family. Coactosin subfamily.</text>
</comment>
<dbReference type="PANTHER" id="PTHR10829:SF29">
    <property type="entry name" value="COACTOSIN-LIKE PROTEIN"/>
    <property type="match status" value="1"/>
</dbReference>
<proteinExistence type="inferred from homology"/>
<reference evidence="10 11" key="1">
    <citation type="journal article" date="2013" name="Nature">
        <title>Insights into bilaterian evolution from three spiralian genomes.</title>
        <authorList>
            <person name="Simakov O."/>
            <person name="Marletaz F."/>
            <person name="Cho S.J."/>
            <person name="Edsinger-Gonzales E."/>
            <person name="Havlak P."/>
            <person name="Hellsten U."/>
            <person name="Kuo D.H."/>
            <person name="Larsson T."/>
            <person name="Lv J."/>
            <person name="Arendt D."/>
            <person name="Savage R."/>
            <person name="Osoegawa K."/>
            <person name="de Jong P."/>
            <person name="Grimwood J."/>
            <person name="Chapman J.A."/>
            <person name="Shapiro H."/>
            <person name="Aerts A."/>
            <person name="Otillar R.P."/>
            <person name="Terry A.Y."/>
            <person name="Boore J.L."/>
            <person name="Grigoriev I.V."/>
            <person name="Lindberg D.R."/>
            <person name="Seaver E.C."/>
            <person name="Weisblat D.A."/>
            <person name="Putnam N.H."/>
            <person name="Rokhsar D.S."/>
        </authorList>
    </citation>
    <scope>NUCLEOTIDE SEQUENCE [LARGE SCALE GENOMIC DNA]</scope>
</reference>
<dbReference type="SMART" id="SM00102">
    <property type="entry name" value="ADF"/>
    <property type="match status" value="1"/>
</dbReference>
<gene>
    <name evidence="10" type="ORF">LOTGIDRAFT_203293</name>
</gene>
<keyword evidence="4" id="KW-0206">Cytoskeleton</keyword>
<sequence length="140" mass="15751">MSIGDTESLRDAYEEVRSDKTDTNWAVLKYDGNTIVLEDTGTDFGDFKSRFTDDERKYGYLRVVTGDELSKRSKFVFIAWCGNDISAIKKARLGTDKAHVKNIMSNFAIELLVSEHEELEEEQILQAVRKAGGANYGTGQ</sequence>
<evidence type="ECO:0000313" key="10">
    <source>
        <dbReference type="EMBL" id="ESO82810.1"/>
    </source>
</evidence>
<evidence type="ECO:0000313" key="11">
    <source>
        <dbReference type="Proteomes" id="UP000030746"/>
    </source>
</evidence>